<dbReference type="FunFam" id="1.20.140.40:FF:000002">
    <property type="entry name" value="Putative invertase inhibitor"/>
    <property type="match status" value="1"/>
</dbReference>
<accession>A0AAQ3Q388</accession>
<feature type="domain" description="Pectinesterase inhibitor" evidence="5">
    <location>
        <begin position="20"/>
        <end position="172"/>
    </location>
</feature>
<dbReference type="PANTHER" id="PTHR35357">
    <property type="entry name" value="OS02G0537100 PROTEIN"/>
    <property type="match status" value="1"/>
</dbReference>
<gene>
    <name evidence="6" type="ORF">Cni_G03650</name>
</gene>
<dbReference type="InterPro" id="IPR006501">
    <property type="entry name" value="Pectinesterase_inhib_dom"/>
</dbReference>
<feature type="chain" id="PRO_5042921330" description="Pectinesterase inhibitor domain-containing protein" evidence="4">
    <location>
        <begin position="24"/>
        <end position="177"/>
    </location>
</feature>
<dbReference type="SMART" id="SM00856">
    <property type="entry name" value="PMEI"/>
    <property type="match status" value="1"/>
</dbReference>
<dbReference type="GO" id="GO:0005576">
    <property type="term" value="C:extracellular region"/>
    <property type="evidence" value="ECO:0007669"/>
    <property type="project" value="UniProtKB-ARBA"/>
</dbReference>
<sequence>MKMMMQSFLLLMATVLLLPVAEAAVEATCKAIAAGDPNVRYDFCVRSLRRDPASGSADTKGLALIAVELSSQSTARFARTVESALEKAKGAGEKESLRTCSSLYRESRSRLADSASAVEVGRLGDAKTYLSTSVDAPDGCGQAFDEMGVPVPAPLEEENDEERQLCIIALAITNLLG</sequence>
<comment type="similarity">
    <text evidence="3">Belongs to the PMEI family.</text>
</comment>
<reference evidence="6 7" key="1">
    <citation type="submission" date="2023-10" db="EMBL/GenBank/DDBJ databases">
        <title>Chromosome-scale genome assembly provides insights into flower coloration mechanisms of Canna indica.</title>
        <authorList>
            <person name="Li C."/>
        </authorList>
    </citation>
    <scope>NUCLEOTIDE SEQUENCE [LARGE SCALE GENOMIC DNA]</scope>
    <source>
        <tissue evidence="6">Flower</tissue>
    </source>
</reference>
<keyword evidence="1 4" id="KW-0732">Signal</keyword>
<evidence type="ECO:0000256" key="3">
    <source>
        <dbReference type="ARBA" id="ARBA00038471"/>
    </source>
</evidence>
<keyword evidence="7" id="KW-1185">Reference proteome</keyword>
<evidence type="ECO:0000259" key="5">
    <source>
        <dbReference type="SMART" id="SM00856"/>
    </source>
</evidence>
<dbReference type="Gene3D" id="1.20.140.40">
    <property type="entry name" value="Invertase/pectin methylesterase inhibitor family protein"/>
    <property type="match status" value="1"/>
</dbReference>
<protein>
    <recommendedName>
        <fullName evidence="5">Pectinesterase inhibitor domain-containing protein</fullName>
    </recommendedName>
</protein>
<dbReference type="NCBIfam" id="TIGR01614">
    <property type="entry name" value="PME_inhib"/>
    <property type="match status" value="1"/>
</dbReference>
<dbReference type="Proteomes" id="UP001327560">
    <property type="component" value="Chromosome 1"/>
</dbReference>
<dbReference type="EMBL" id="CP136890">
    <property type="protein sequence ID" value="WOK94945.1"/>
    <property type="molecule type" value="Genomic_DNA"/>
</dbReference>
<keyword evidence="2" id="KW-1015">Disulfide bond</keyword>
<dbReference type="AlphaFoldDB" id="A0AAQ3Q388"/>
<dbReference type="GO" id="GO:0004857">
    <property type="term" value="F:enzyme inhibitor activity"/>
    <property type="evidence" value="ECO:0007669"/>
    <property type="project" value="InterPro"/>
</dbReference>
<evidence type="ECO:0000313" key="7">
    <source>
        <dbReference type="Proteomes" id="UP001327560"/>
    </source>
</evidence>
<organism evidence="6 7">
    <name type="scientific">Canna indica</name>
    <name type="common">Indian-shot</name>
    <dbReference type="NCBI Taxonomy" id="4628"/>
    <lineage>
        <taxon>Eukaryota</taxon>
        <taxon>Viridiplantae</taxon>
        <taxon>Streptophyta</taxon>
        <taxon>Embryophyta</taxon>
        <taxon>Tracheophyta</taxon>
        <taxon>Spermatophyta</taxon>
        <taxon>Magnoliopsida</taxon>
        <taxon>Liliopsida</taxon>
        <taxon>Zingiberales</taxon>
        <taxon>Cannaceae</taxon>
        <taxon>Canna</taxon>
    </lineage>
</organism>
<evidence type="ECO:0000313" key="6">
    <source>
        <dbReference type="EMBL" id="WOK94945.1"/>
    </source>
</evidence>
<dbReference type="Pfam" id="PF04043">
    <property type="entry name" value="PMEI"/>
    <property type="match status" value="1"/>
</dbReference>
<dbReference type="CDD" id="cd15795">
    <property type="entry name" value="PMEI-Pla_a_1_like"/>
    <property type="match status" value="1"/>
</dbReference>
<evidence type="ECO:0000256" key="4">
    <source>
        <dbReference type="SAM" id="SignalP"/>
    </source>
</evidence>
<dbReference type="PANTHER" id="PTHR35357:SF23">
    <property type="entry name" value="PECTINESTERASE INHIBITOR DOMAIN-CONTAINING PROTEIN"/>
    <property type="match status" value="1"/>
</dbReference>
<name>A0AAQ3Q388_9LILI</name>
<dbReference type="InterPro" id="IPR035513">
    <property type="entry name" value="Invertase/methylesterase_inhib"/>
</dbReference>
<dbReference type="SUPFAM" id="SSF101148">
    <property type="entry name" value="Plant invertase/pectin methylesterase inhibitor"/>
    <property type="match status" value="1"/>
</dbReference>
<evidence type="ECO:0000256" key="1">
    <source>
        <dbReference type="ARBA" id="ARBA00022729"/>
    </source>
</evidence>
<proteinExistence type="inferred from homology"/>
<dbReference type="InterPro" id="IPR034088">
    <property type="entry name" value="Pla_a_1-like"/>
</dbReference>
<feature type="signal peptide" evidence="4">
    <location>
        <begin position="1"/>
        <end position="23"/>
    </location>
</feature>
<evidence type="ECO:0000256" key="2">
    <source>
        <dbReference type="ARBA" id="ARBA00023157"/>
    </source>
</evidence>